<keyword evidence="3" id="KW-1185">Reference proteome</keyword>
<comment type="caution">
    <text evidence="2">The sequence shown here is derived from an EMBL/GenBank/DDBJ whole genome shotgun (WGS) entry which is preliminary data.</text>
</comment>
<dbReference type="PROSITE" id="PS51257">
    <property type="entry name" value="PROKAR_LIPOPROTEIN"/>
    <property type="match status" value="1"/>
</dbReference>
<dbReference type="Proteomes" id="UP000037507">
    <property type="component" value="Unassembled WGS sequence"/>
</dbReference>
<dbReference type="EMBL" id="LFYT02000013">
    <property type="protein sequence ID" value="PVE42506.1"/>
    <property type="molecule type" value="Genomic_DNA"/>
</dbReference>
<reference evidence="2" key="1">
    <citation type="submission" date="2017-04" db="EMBL/GenBank/DDBJ databases">
        <title>Unexpected and diverse lifestyles within the genus Limnohabitans.</title>
        <authorList>
            <person name="Kasalicky V."/>
            <person name="Mehrshad M."/>
            <person name="Andrei S.-A."/>
            <person name="Salcher M."/>
            <person name="Kratochvilova H."/>
            <person name="Simek K."/>
            <person name="Ghai R."/>
        </authorList>
    </citation>
    <scope>NUCLEOTIDE SEQUENCE [LARGE SCALE GENOMIC DNA]</scope>
    <source>
        <strain evidence="2">II-D5</strain>
    </source>
</reference>
<dbReference type="RefSeq" id="WP_053175052.1">
    <property type="nucleotide sequence ID" value="NZ_LFYT02000013.1"/>
</dbReference>
<accession>A0A2T7UCS8</accession>
<dbReference type="OrthoDB" id="8896900at2"/>
<name>A0A2T7UCS8_9BURK</name>
<organism evidence="2 3">
    <name type="scientific">Limnohabitans planktonicus II-D5</name>
    <dbReference type="NCBI Taxonomy" id="1293045"/>
    <lineage>
        <taxon>Bacteria</taxon>
        <taxon>Pseudomonadati</taxon>
        <taxon>Pseudomonadota</taxon>
        <taxon>Betaproteobacteria</taxon>
        <taxon>Burkholderiales</taxon>
        <taxon>Comamonadaceae</taxon>
        <taxon>Limnohabitans</taxon>
    </lineage>
</organism>
<keyword evidence="1" id="KW-1133">Transmembrane helix</keyword>
<evidence type="ECO:0000313" key="3">
    <source>
        <dbReference type="Proteomes" id="UP000037507"/>
    </source>
</evidence>
<evidence type="ECO:0000256" key="1">
    <source>
        <dbReference type="SAM" id="Phobius"/>
    </source>
</evidence>
<gene>
    <name evidence="2" type="ORF">H663_011340</name>
</gene>
<protein>
    <submittedName>
        <fullName evidence="2">Uncharacterized protein</fullName>
    </submittedName>
</protein>
<keyword evidence="1" id="KW-0812">Transmembrane</keyword>
<evidence type="ECO:0000313" key="2">
    <source>
        <dbReference type="EMBL" id="PVE42506.1"/>
    </source>
</evidence>
<keyword evidence="1" id="KW-0472">Membrane</keyword>
<sequence>MTPRTPLWLLIGICFGAACVALYFSWAKEFIAVDRCLDAGGSYEERWQTCNLHQSEESAEKFSVYTGPVYTGTLDGQQVHLQIRDDFQTYRMVKDGLRMEGDVNTEKGFEQDHNAVVYVLDWKRDAPLQTRLLLDKNGGVEQLLLIGDDHKLQKEVALRAEAAY</sequence>
<dbReference type="AlphaFoldDB" id="A0A2T7UCS8"/>
<feature type="transmembrane region" description="Helical" evidence="1">
    <location>
        <begin position="7"/>
        <end position="26"/>
    </location>
</feature>
<proteinExistence type="predicted"/>